<evidence type="ECO:0000256" key="2">
    <source>
        <dbReference type="ARBA" id="ARBA00022840"/>
    </source>
</evidence>
<keyword evidence="1" id="KW-0547">Nucleotide-binding</keyword>
<accession>A0ABR3G5P9</accession>
<dbReference type="CDD" id="cd10170">
    <property type="entry name" value="ASKHA_NBD_HSP70"/>
    <property type="match status" value="1"/>
</dbReference>
<proteinExistence type="predicted"/>
<evidence type="ECO:0000313" key="4">
    <source>
        <dbReference type="Proteomes" id="UP001447188"/>
    </source>
</evidence>
<dbReference type="InterPro" id="IPR013126">
    <property type="entry name" value="Hsp_70_fam"/>
</dbReference>
<keyword evidence="2" id="KW-0067">ATP-binding</keyword>
<gene>
    <name evidence="3" type="ORF">Q9L58_009892</name>
</gene>
<protein>
    <recommendedName>
        <fullName evidence="5">Actin-like ATPase domain-containing protein</fullName>
    </recommendedName>
</protein>
<dbReference type="PANTHER" id="PTHR14187">
    <property type="entry name" value="ALPHA KINASE/ELONGATION FACTOR 2 KINASE"/>
    <property type="match status" value="1"/>
</dbReference>
<name>A0ABR3G5P9_9PEZI</name>
<keyword evidence="4" id="KW-1185">Reference proteome</keyword>
<dbReference type="Proteomes" id="UP001447188">
    <property type="component" value="Unassembled WGS sequence"/>
</dbReference>
<sequence length="573" mass="63203">MEADDNSRNRFVVGIDYGTTYSGAAYLYVDPEKDPDYSKIKVVRSWPGGGGGIDNRKLEKAPTEISFEDGKTRWGYEIPQGTKRHCCFKLLLDKGASKRTYDDPNLASEDDNAMRPSLPEGKTVQDITFEYLRLLYLNVMKQLREHVPDTFDSTPVHFVLTVPAIWSHAAQRATLDAAKRAQFDSRKGDKISMVSEPEAAGAYCLNEMNSVNTLKVGERILICDAGGGTVDLVTYAVSEIKPCLRVREAVEGSGGKCGSTAIDRGFVKWLSDIVTHDMRGRPLKTGPGSTMMASFEAAKRGFGTSEHNQSWTIPLGNVDDDLPNNVEDGELRLTSERMALFFDPVVEKIVGLAAQQIKDANDKGGKDMVSPFPIDVVTPMDPWTAVARGAVIHGIQSLVDSRKLKEHYGVIMGSPFNPRFYDRDTAYFDPFYSCLMTNDHVEWFAAKGQEAANGQHFKIGGCSKFPDWLEKKLIIVNMVASNLEDAPKSAKRGNVRRVGRVEADLGGVPESAFTVQERDCECCGGEKILHASVSIEMSVASADLKFEVMFEGECYGKTRIEYHHDGLSDAPTS</sequence>
<comment type="caution">
    <text evidence="3">The sequence shown here is derived from an EMBL/GenBank/DDBJ whole genome shotgun (WGS) entry which is preliminary data.</text>
</comment>
<dbReference type="InterPro" id="IPR043129">
    <property type="entry name" value="ATPase_NBD"/>
</dbReference>
<dbReference type="SUPFAM" id="SSF53067">
    <property type="entry name" value="Actin-like ATPase domain"/>
    <property type="match status" value="2"/>
</dbReference>
<reference evidence="3 4" key="1">
    <citation type="submission" date="2024-02" db="EMBL/GenBank/DDBJ databases">
        <title>Discinaceae phylogenomics.</title>
        <authorList>
            <person name="Dirks A.C."/>
            <person name="James T.Y."/>
        </authorList>
    </citation>
    <scope>NUCLEOTIDE SEQUENCE [LARGE SCALE GENOMIC DNA]</scope>
    <source>
        <strain evidence="3 4">ACD0624</strain>
    </source>
</reference>
<evidence type="ECO:0000313" key="3">
    <source>
        <dbReference type="EMBL" id="KAL0631250.1"/>
    </source>
</evidence>
<dbReference type="PANTHER" id="PTHR14187:SF5">
    <property type="entry name" value="HEAT SHOCK 70 KDA PROTEIN 12A"/>
    <property type="match status" value="1"/>
</dbReference>
<organism evidence="3 4">
    <name type="scientific">Discina gigas</name>
    <dbReference type="NCBI Taxonomy" id="1032678"/>
    <lineage>
        <taxon>Eukaryota</taxon>
        <taxon>Fungi</taxon>
        <taxon>Dikarya</taxon>
        <taxon>Ascomycota</taxon>
        <taxon>Pezizomycotina</taxon>
        <taxon>Pezizomycetes</taxon>
        <taxon>Pezizales</taxon>
        <taxon>Discinaceae</taxon>
        <taxon>Discina</taxon>
    </lineage>
</organism>
<dbReference type="Gene3D" id="3.30.420.40">
    <property type="match status" value="1"/>
</dbReference>
<evidence type="ECO:0000256" key="1">
    <source>
        <dbReference type="ARBA" id="ARBA00022741"/>
    </source>
</evidence>
<dbReference type="EMBL" id="JBBBZM010000275">
    <property type="protein sequence ID" value="KAL0631250.1"/>
    <property type="molecule type" value="Genomic_DNA"/>
</dbReference>
<dbReference type="PRINTS" id="PR00301">
    <property type="entry name" value="HEATSHOCK70"/>
</dbReference>
<evidence type="ECO:0008006" key="5">
    <source>
        <dbReference type="Google" id="ProtNLM"/>
    </source>
</evidence>
<dbReference type="Pfam" id="PF00012">
    <property type="entry name" value="HSP70"/>
    <property type="match status" value="1"/>
</dbReference>